<evidence type="ECO:0000313" key="1">
    <source>
        <dbReference type="EMBL" id="MFC0349936.1"/>
    </source>
</evidence>
<dbReference type="EMBL" id="JBHLXJ010000009">
    <property type="protein sequence ID" value="MFC0349936.1"/>
    <property type="molecule type" value="Genomic_DNA"/>
</dbReference>
<name>A0ABV6IDN7_9BURK</name>
<evidence type="ECO:0000313" key="2">
    <source>
        <dbReference type="Proteomes" id="UP001589844"/>
    </source>
</evidence>
<reference evidence="1 2" key="1">
    <citation type="submission" date="2024-09" db="EMBL/GenBank/DDBJ databases">
        <authorList>
            <person name="Sun Q."/>
            <person name="Mori K."/>
        </authorList>
    </citation>
    <scope>NUCLEOTIDE SEQUENCE [LARGE SCALE GENOMIC DNA]</scope>
    <source>
        <strain evidence="1 2">CCM 8677</strain>
    </source>
</reference>
<sequence>MALQENIDPFDRVQLAYVVQVCRSAQHLSDAGRVLFERSRKEKKMSNDADRLRKYLAKFDLSFAQIRAW</sequence>
<evidence type="ECO:0008006" key="3">
    <source>
        <dbReference type="Google" id="ProtNLM"/>
    </source>
</evidence>
<protein>
    <recommendedName>
        <fullName evidence="3">Transcriptional regulator</fullName>
    </recommendedName>
</protein>
<comment type="caution">
    <text evidence="1">The sequence shown here is derived from an EMBL/GenBank/DDBJ whole genome shotgun (WGS) entry which is preliminary data.</text>
</comment>
<gene>
    <name evidence="1" type="ORF">ACFFJH_08960</name>
</gene>
<organism evidence="1 2">
    <name type="scientific">Undibacterium danionis</name>
    <dbReference type="NCBI Taxonomy" id="1812100"/>
    <lineage>
        <taxon>Bacteria</taxon>
        <taxon>Pseudomonadati</taxon>
        <taxon>Pseudomonadota</taxon>
        <taxon>Betaproteobacteria</taxon>
        <taxon>Burkholderiales</taxon>
        <taxon>Oxalobacteraceae</taxon>
        <taxon>Undibacterium</taxon>
    </lineage>
</organism>
<dbReference type="Proteomes" id="UP001589844">
    <property type="component" value="Unassembled WGS sequence"/>
</dbReference>
<keyword evidence="2" id="KW-1185">Reference proteome</keyword>
<accession>A0ABV6IDN7</accession>
<proteinExistence type="predicted"/>